<dbReference type="OrthoDB" id="433474at2759"/>
<evidence type="ECO:0000313" key="3">
    <source>
        <dbReference type="EMBL" id="KLO06798.1"/>
    </source>
</evidence>
<dbReference type="GO" id="GO:0016787">
    <property type="term" value="F:hydrolase activity"/>
    <property type="evidence" value="ECO:0007669"/>
    <property type="project" value="UniProtKB-KW"/>
</dbReference>
<evidence type="ECO:0000256" key="1">
    <source>
        <dbReference type="ARBA" id="ARBA00022801"/>
    </source>
</evidence>
<dbReference type="InterPro" id="IPR050300">
    <property type="entry name" value="GDXG_lipolytic_enzyme"/>
</dbReference>
<dbReference type="InterPro" id="IPR029058">
    <property type="entry name" value="AB_hydrolase_fold"/>
</dbReference>
<dbReference type="InParanoid" id="A0A0H2RBB3"/>
<organism evidence="3 4">
    <name type="scientific">Schizopora paradoxa</name>
    <dbReference type="NCBI Taxonomy" id="27342"/>
    <lineage>
        <taxon>Eukaryota</taxon>
        <taxon>Fungi</taxon>
        <taxon>Dikarya</taxon>
        <taxon>Basidiomycota</taxon>
        <taxon>Agaricomycotina</taxon>
        <taxon>Agaricomycetes</taxon>
        <taxon>Hymenochaetales</taxon>
        <taxon>Schizoporaceae</taxon>
        <taxon>Schizopora</taxon>
    </lineage>
</organism>
<dbReference type="EMBL" id="KQ086180">
    <property type="protein sequence ID" value="KLO06798.1"/>
    <property type="molecule type" value="Genomic_DNA"/>
</dbReference>
<dbReference type="STRING" id="27342.A0A0H2RBB3"/>
<feature type="domain" description="BD-FAE-like" evidence="2">
    <location>
        <begin position="52"/>
        <end position="161"/>
    </location>
</feature>
<keyword evidence="1 3" id="KW-0378">Hydrolase</keyword>
<dbReference type="Pfam" id="PF20434">
    <property type="entry name" value="BD-FAE"/>
    <property type="match status" value="1"/>
</dbReference>
<proteinExistence type="predicted"/>
<dbReference type="Gene3D" id="3.40.50.1820">
    <property type="entry name" value="alpha/beta hydrolase"/>
    <property type="match status" value="1"/>
</dbReference>
<reference evidence="3 4" key="1">
    <citation type="submission" date="2015-04" db="EMBL/GenBank/DDBJ databases">
        <title>Complete genome sequence of Schizopora paradoxa KUC8140, a cosmopolitan wood degrader in East Asia.</title>
        <authorList>
            <consortium name="DOE Joint Genome Institute"/>
            <person name="Min B."/>
            <person name="Park H."/>
            <person name="Jang Y."/>
            <person name="Kim J.-J."/>
            <person name="Kim K.H."/>
            <person name="Pangilinan J."/>
            <person name="Lipzen A."/>
            <person name="Riley R."/>
            <person name="Grigoriev I.V."/>
            <person name="Spatafora J.W."/>
            <person name="Choi I.-G."/>
        </authorList>
    </citation>
    <scope>NUCLEOTIDE SEQUENCE [LARGE SCALE GENOMIC DNA]</scope>
    <source>
        <strain evidence="3 4">KUC8140</strain>
    </source>
</reference>
<accession>A0A0H2RBB3</accession>
<dbReference type="Proteomes" id="UP000053477">
    <property type="component" value="Unassembled WGS sequence"/>
</dbReference>
<protein>
    <submittedName>
        <fullName evidence="3">Alpha/beta-hydrolase</fullName>
    </submittedName>
</protein>
<name>A0A0H2RBB3_9AGAM</name>
<dbReference type="SUPFAM" id="SSF53474">
    <property type="entry name" value="alpha/beta-Hydrolases"/>
    <property type="match status" value="1"/>
</dbReference>
<dbReference type="AlphaFoldDB" id="A0A0H2RBB3"/>
<evidence type="ECO:0000259" key="2">
    <source>
        <dbReference type="Pfam" id="PF20434"/>
    </source>
</evidence>
<evidence type="ECO:0000313" key="4">
    <source>
        <dbReference type="Proteomes" id="UP000053477"/>
    </source>
</evidence>
<keyword evidence="4" id="KW-1185">Reference proteome</keyword>
<gene>
    <name evidence="3" type="ORF">SCHPADRAFT_910040</name>
</gene>
<sequence length="303" mass="32756">MNKIATLQGADIPVVLGPTYEAFVPLLEANKDRIKGIQCETHGYGDTDRHMLDIYYPPKADGASKHPVLIFVYGGGFASGERTSPPGTNTDLVYANVGAFFAARGFVTVIPDYRILPAAKHPLPDEDVRDALKFVVTQLTDKADTNSIFLHGHSVGGSIVASLFLSDPGLLETELKGHVKGLILMASLYHYDGPIMLPPELIAAYYGESHAKDCPYGLLQTASKEVVTALPSLYIMRSENEPELVKVGQIDFVKLLKEKAPGVSVQEAIASGHNHISPHVALSSGEGEQWGEDILSWVRAHVS</sequence>
<dbReference type="PANTHER" id="PTHR48081">
    <property type="entry name" value="AB HYDROLASE SUPERFAMILY PROTEIN C4A8.06C"/>
    <property type="match status" value="1"/>
</dbReference>
<dbReference type="InterPro" id="IPR049492">
    <property type="entry name" value="BD-FAE-like_dom"/>
</dbReference>